<feature type="transmembrane region" description="Helical" evidence="1">
    <location>
        <begin position="285"/>
        <end position="307"/>
    </location>
</feature>
<reference evidence="2 3" key="1">
    <citation type="submission" date="2014-07" db="EMBL/GenBank/DDBJ databases">
        <title>Draft genome of Clostridium celerecrescens 152B isolated from sediments associated with methane hydrate from Krishna Godavari basin.</title>
        <authorList>
            <person name="Honkalas V.S."/>
            <person name="Dabir A.P."/>
            <person name="Arora P."/>
            <person name="Dhakephalkar P.K."/>
        </authorList>
    </citation>
    <scope>NUCLEOTIDE SEQUENCE [LARGE SCALE GENOMIC DNA]</scope>
    <source>
        <strain evidence="2 3">152B</strain>
    </source>
</reference>
<dbReference type="OrthoDB" id="1645614at2"/>
<evidence type="ECO:0000313" key="3">
    <source>
        <dbReference type="Proteomes" id="UP000028525"/>
    </source>
</evidence>
<dbReference type="AlphaFoldDB" id="A0A084JLF2"/>
<feature type="transmembrane region" description="Helical" evidence="1">
    <location>
        <begin position="34"/>
        <end position="63"/>
    </location>
</feature>
<dbReference type="RefSeq" id="WP_038281965.1">
    <property type="nucleotide sequence ID" value="NZ_JPME01000015.1"/>
</dbReference>
<keyword evidence="1" id="KW-1133">Transmembrane helix</keyword>
<comment type="caution">
    <text evidence="2">The sequence shown here is derived from an EMBL/GenBank/DDBJ whole genome shotgun (WGS) entry which is preliminary data.</text>
</comment>
<evidence type="ECO:0000256" key="1">
    <source>
        <dbReference type="SAM" id="Phobius"/>
    </source>
</evidence>
<keyword evidence="1" id="KW-0472">Membrane</keyword>
<accession>A0A084JLF2</accession>
<gene>
    <name evidence="2" type="ORF">IO98_14055</name>
</gene>
<keyword evidence="1" id="KW-0812">Transmembrane</keyword>
<dbReference type="Proteomes" id="UP000028525">
    <property type="component" value="Unassembled WGS sequence"/>
</dbReference>
<feature type="transmembrane region" description="Helical" evidence="1">
    <location>
        <begin position="241"/>
        <end position="264"/>
    </location>
</feature>
<proteinExistence type="predicted"/>
<feature type="transmembrane region" description="Helical" evidence="1">
    <location>
        <begin position="193"/>
        <end position="211"/>
    </location>
</feature>
<keyword evidence="3" id="KW-1185">Reference proteome</keyword>
<sequence length="308" mass="33752">MKKSLFRLLSVTALILLLRFPSLAFEGARNGLVLWGSVVIPTLLPFMICSNVIVALNAIRILIFPVRRILHRFFCLSDAGSYTLVSGLLCGYPMGARTCSDFMDNNRISDKEGRYLLAICNHPSPMFLLGYAASGLPSSVPVWLLLVCVYLPIIPISIAARSCYEINGPAQSLPVTKESTKSFDDSLMDSCEVMVKIGGYIMLFSILALYITKLPIDLPQHKAVILGLVEMTTGIKAVSQAFTGISGGLWIGAVTAFGGLSGIFQTKSVIKNAGLSIRHYVAWKVLHSFLTIILFILLDRFLLFLPWA</sequence>
<feature type="transmembrane region" description="Helical" evidence="1">
    <location>
        <begin position="140"/>
        <end position="160"/>
    </location>
</feature>
<organism evidence="2 3">
    <name type="scientific">Lacrimispora celerecrescens</name>
    <dbReference type="NCBI Taxonomy" id="29354"/>
    <lineage>
        <taxon>Bacteria</taxon>
        <taxon>Bacillati</taxon>
        <taxon>Bacillota</taxon>
        <taxon>Clostridia</taxon>
        <taxon>Lachnospirales</taxon>
        <taxon>Lachnospiraceae</taxon>
        <taxon>Lacrimispora</taxon>
    </lineage>
</organism>
<name>A0A084JLF2_9FIRM</name>
<dbReference type="STRING" id="29354.IO98_14055"/>
<dbReference type="EMBL" id="JPME01000015">
    <property type="protein sequence ID" value="KEZ89786.1"/>
    <property type="molecule type" value="Genomic_DNA"/>
</dbReference>
<evidence type="ECO:0000313" key="2">
    <source>
        <dbReference type="EMBL" id="KEZ89786.1"/>
    </source>
</evidence>
<protein>
    <submittedName>
        <fullName evidence="2">Nucleoside recognition protein</fullName>
    </submittedName>
</protein>